<dbReference type="Proteomes" id="UP000796761">
    <property type="component" value="Unassembled WGS sequence"/>
</dbReference>
<keyword evidence="2" id="KW-1185">Reference proteome</keyword>
<protein>
    <submittedName>
        <fullName evidence="1">Uncharacterized protein</fullName>
    </submittedName>
</protein>
<sequence length="129" mass="14719">MNLMKLNEASTWMGATPSTNSGRVWIENSPGEKNLGVLVDEKFNLSQQCAPAVQKVKHVLGCIKTSVPSRSREVMLPLCSIPVRSHLEYCDQLWGLQDKKDVDLLEQVQKRDTEMIRGLQQLFYDDWLN</sequence>
<name>A0A8K1LSW8_9PASS</name>
<comment type="caution">
    <text evidence="1">The sequence shown here is derived from an EMBL/GenBank/DDBJ whole genome shotgun (WGS) entry which is preliminary data.</text>
</comment>
<reference evidence="1" key="1">
    <citation type="submission" date="2019-04" db="EMBL/GenBank/DDBJ databases">
        <title>Genome assembly of Zosterops borbonicus 15179.</title>
        <authorList>
            <person name="Leroy T."/>
            <person name="Anselmetti Y."/>
            <person name="Tilak M.-K."/>
            <person name="Nabholz B."/>
        </authorList>
    </citation>
    <scope>NUCLEOTIDE SEQUENCE</scope>
    <source>
        <strain evidence="1">HGM_15179</strain>
        <tissue evidence="1">Muscle</tissue>
    </source>
</reference>
<dbReference type="OrthoDB" id="276744at2759"/>
<dbReference type="AlphaFoldDB" id="A0A8K1LSW8"/>
<evidence type="ECO:0000313" key="1">
    <source>
        <dbReference type="EMBL" id="TRZ25640.1"/>
    </source>
</evidence>
<gene>
    <name evidence="1" type="ORF">HGM15179_001451</name>
</gene>
<dbReference type="EMBL" id="SWJQ01000023">
    <property type="protein sequence ID" value="TRZ25640.1"/>
    <property type="molecule type" value="Genomic_DNA"/>
</dbReference>
<evidence type="ECO:0000313" key="2">
    <source>
        <dbReference type="Proteomes" id="UP000796761"/>
    </source>
</evidence>
<proteinExistence type="predicted"/>
<organism evidence="1 2">
    <name type="scientific">Zosterops borbonicus</name>
    <dbReference type="NCBI Taxonomy" id="364589"/>
    <lineage>
        <taxon>Eukaryota</taxon>
        <taxon>Metazoa</taxon>
        <taxon>Chordata</taxon>
        <taxon>Craniata</taxon>
        <taxon>Vertebrata</taxon>
        <taxon>Euteleostomi</taxon>
        <taxon>Archelosauria</taxon>
        <taxon>Archosauria</taxon>
        <taxon>Dinosauria</taxon>
        <taxon>Saurischia</taxon>
        <taxon>Theropoda</taxon>
        <taxon>Coelurosauria</taxon>
        <taxon>Aves</taxon>
        <taxon>Neognathae</taxon>
        <taxon>Neoaves</taxon>
        <taxon>Telluraves</taxon>
        <taxon>Australaves</taxon>
        <taxon>Passeriformes</taxon>
        <taxon>Sylvioidea</taxon>
        <taxon>Zosteropidae</taxon>
        <taxon>Zosterops</taxon>
    </lineage>
</organism>
<dbReference type="PANTHER" id="PTHR33332">
    <property type="entry name" value="REVERSE TRANSCRIPTASE DOMAIN-CONTAINING PROTEIN"/>
    <property type="match status" value="1"/>
</dbReference>
<accession>A0A8K1LSW8</accession>